<organism evidence="1 2">
    <name type="scientific">Penicillium rubens (strain ATCC 28089 / DSM 1075 / NRRL 1951 / Wisconsin 54-1255)</name>
    <name type="common">Penicillium chrysogenum</name>
    <dbReference type="NCBI Taxonomy" id="500485"/>
    <lineage>
        <taxon>Eukaryota</taxon>
        <taxon>Fungi</taxon>
        <taxon>Dikarya</taxon>
        <taxon>Ascomycota</taxon>
        <taxon>Pezizomycotina</taxon>
        <taxon>Eurotiomycetes</taxon>
        <taxon>Eurotiomycetidae</taxon>
        <taxon>Eurotiales</taxon>
        <taxon>Aspergillaceae</taxon>
        <taxon>Penicillium</taxon>
        <taxon>Penicillium chrysogenum species complex</taxon>
    </lineage>
</organism>
<sequence length="134" mass="14476">MRSIGVVINGVPLILCYLGYTSLLPLCPSPQGHKAQESANATMKKLSPATGQQAQIISANSHLYQLPSIVSSRGGLVFPPFVSLIGQHETGLNVQPIEMLSHLELHQTYQPTITAIPSIYLDMQNVTVQLGEAR</sequence>
<dbReference type="EMBL" id="AM920433">
    <property type="protein sequence ID" value="CAP94662.1"/>
    <property type="molecule type" value="Genomic_DNA"/>
</dbReference>
<accession>B6HBK6</accession>
<keyword evidence="2" id="KW-1185">Reference proteome</keyword>
<protein>
    <submittedName>
        <fullName evidence="1">Uncharacterized protein</fullName>
    </submittedName>
</protein>
<dbReference type="Proteomes" id="UP000000724">
    <property type="component" value="Contig Pc00c18"/>
</dbReference>
<gene>
    <name evidence="1" type="ORF">Pc18g04380</name>
    <name evidence="1" type="ORF">PCH_Pc18g04380</name>
</gene>
<proteinExistence type="predicted"/>
<name>B6HBK6_PENRW</name>
<evidence type="ECO:0000313" key="1">
    <source>
        <dbReference type="EMBL" id="CAP94662.1"/>
    </source>
</evidence>
<reference evidence="1 2" key="1">
    <citation type="journal article" date="2008" name="Nat. Biotechnol.">
        <title>Genome sequencing and analysis of the filamentous fungus Penicillium chrysogenum.</title>
        <authorList>
            <person name="van den Berg M.A."/>
            <person name="Albang R."/>
            <person name="Albermann K."/>
            <person name="Badger J.H."/>
            <person name="Daran J.-M."/>
            <person name="Driessen A.J.M."/>
            <person name="Garcia-Estrada C."/>
            <person name="Fedorova N.D."/>
            <person name="Harris D.M."/>
            <person name="Heijne W.H.M."/>
            <person name="Joardar V.S."/>
            <person name="Kiel J.A.K.W."/>
            <person name="Kovalchuk A."/>
            <person name="Martin J.F."/>
            <person name="Nierman W.C."/>
            <person name="Nijland J.G."/>
            <person name="Pronk J.T."/>
            <person name="Roubos J.A."/>
            <person name="van der Klei I.J."/>
            <person name="van Peij N.N.M.E."/>
            <person name="Veenhuis M."/>
            <person name="von Doehren H."/>
            <person name="Wagner C."/>
            <person name="Wortman J.R."/>
            <person name="Bovenberg R.A.L."/>
        </authorList>
    </citation>
    <scope>NUCLEOTIDE SEQUENCE [LARGE SCALE GENOMIC DNA]</scope>
    <source>
        <strain evidence="2">ATCC 28089 / DSM 1075 / NRRL 1951 / Wisconsin 54-1255</strain>
    </source>
</reference>
<dbReference type="VEuPathDB" id="FungiDB:PCH_Pc18g04380"/>
<dbReference type="AlphaFoldDB" id="B6HBK6"/>
<evidence type="ECO:0000313" key="2">
    <source>
        <dbReference type="Proteomes" id="UP000000724"/>
    </source>
</evidence>
<dbReference type="HOGENOM" id="CLU_1901253_0_0_1"/>